<comment type="similarity">
    <text evidence="1">Belongs to the short-chain dehydrogenases/reductases (SDR) family.</text>
</comment>
<dbReference type="PANTHER" id="PTHR24320">
    <property type="entry name" value="RETINOL DEHYDROGENASE"/>
    <property type="match status" value="1"/>
</dbReference>
<comment type="caution">
    <text evidence="4">The sequence shown here is derived from an EMBL/GenBank/DDBJ whole genome shotgun (WGS) entry which is preliminary data.</text>
</comment>
<gene>
    <name evidence="4" type="ORF">SEUCBS140593_005864</name>
</gene>
<evidence type="ECO:0008006" key="6">
    <source>
        <dbReference type="Google" id="ProtNLM"/>
    </source>
</evidence>
<dbReference type="InterPro" id="IPR002347">
    <property type="entry name" value="SDR_fam"/>
</dbReference>
<evidence type="ECO:0000313" key="5">
    <source>
        <dbReference type="Proteomes" id="UP001642482"/>
    </source>
</evidence>
<accession>A0ABP0C053</accession>
<organism evidence="4 5">
    <name type="scientific">Sporothrix eucalyptigena</name>
    <dbReference type="NCBI Taxonomy" id="1812306"/>
    <lineage>
        <taxon>Eukaryota</taxon>
        <taxon>Fungi</taxon>
        <taxon>Dikarya</taxon>
        <taxon>Ascomycota</taxon>
        <taxon>Pezizomycotina</taxon>
        <taxon>Sordariomycetes</taxon>
        <taxon>Sordariomycetidae</taxon>
        <taxon>Ophiostomatales</taxon>
        <taxon>Ophiostomataceae</taxon>
        <taxon>Sporothrix</taxon>
    </lineage>
</organism>
<feature type="region of interest" description="Disordered" evidence="3">
    <location>
        <begin position="164"/>
        <end position="189"/>
    </location>
</feature>
<reference evidence="4 5" key="1">
    <citation type="submission" date="2024-01" db="EMBL/GenBank/DDBJ databases">
        <authorList>
            <person name="Allen C."/>
            <person name="Tagirdzhanova G."/>
        </authorList>
    </citation>
    <scope>NUCLEOTIDE SEQUENCE [LARGE SCALE GENOMIC DNA]</scope>
</reference>
<keyword evidence="5" id="KW-1185">Reference proteome</keyword>
<dbReference type="InterPro" id="IPR036291">
    <property type="entry name" value="NAD(P)-bd_dom_sf"/>
</dbReference>
<dbReference type="Proteomes" id="UP001642482">
    <property type="component" value="Unassembled WGS sequence"/>
</dbReference>
<evidence type="ECO:0000256" key="1">
    <source>
        <dbReference type="ARBA" id="ARBA00006484"/>
    </source>
</evidence>
<name>A0ABP0C053_9PEZI</name>
<dbReference type="Gene3D" id="3.40.50.720">
    <property type="entry name" value="NAD(P)-binding Rossmann-like Domain"/>
    <property type="match status" value="1"/>
</dbReference>
<keyword evidence="2" id="KW-0560">Oxidoreductase</keyword>
<evidence type="ECO:0000256" key="2">
    <source>
        <dbReference type="ARBA" id="ARBA00023002"/>
    </source>
</evidence>
<dbReference type="SUPFAM" id="SSF51735">
    <property type="entry name" value="NAD(P)-binding Rossmann-fold domains"/>
    <property type="match status" value="1"/>
</dbReference>
<dbReference type="PANTHER" id="PTHR24320:SF152">
    <property type="entry name" value="SHORT-CHAIN DEHYDROGENASE_REDUCTASE FAMILY PROTEIN"/>
    <property type="match status" value="1"/>
</dbReference>
<dbReference type="EMBL" id="CAWUHD010000059">
    <property type="protein sequence ID" value="CAK7225319.1"/>
    <property type="molecule type" value="Genomic_DNA"/>
</dbReference>
<evidence type="ECO:0000256" key="3">
    <source>
        <dbReference type="SAM" id="MobiDB-lite"/>
    </source>
</evidence>
<evidence type="ECO:0000313" key="4">
    <source>
        <dbReference type="EMBL" id="CAK7225319.1"/>
    </source>
</evidence>
<sequence length="363" mass="39028">MTRRAVVITGATLNLGFEAARSIALGTYPGSKEDPDEYLIYILARTDNKAADAINKEAAAAGKPHRAVFRRLNLSDLTSVREFGTAWAEGVAAGNTRDYPPIQALVLSAGLQFPGALETVESTGLEATFAVNHVGHALLFHLLAPYLDATSPTAARVVVVSSGTHDPAQKSGLPDAKYTSAKDLAHPPPDMVNIKGRQRYSSSKLANVLWTYALVRHLKEAGKLTGKDTSKGGIAANAFDPGLMPGSGLARKGTGIEQFLWNHVLPHIKPLLRLAFGTPNVHTTETSGRNLARLAVGPGGSGDPDLTDGLVQGVSGKYYEIRRPIKSSVDSYDEAKQEDLWDWTIRYLTKGNASEEARFRAFR</sequence>
<proteinExistence type="inferred from homology"/>
<dbReference type="Pfam" id="PF00106">
    <property type="entry name" value="adh_short"/>
    <property type="match status" value="1"/>
</dbReference>
<protein>
    <recommendedName>
        <fullName evidence="6">Short-chain dehydrogenase</fullName>
    </recommendedName>
</protein>